<protein>
    <recommendedName>
        <fullName evidence="10">TGF-beta family profile domain-containing protein</fullName>
    </recommendedName>
</protein>
<organism evidence="11 12">
    <name type="scientific">Pygocentrus nattereri</name>
    <name type="common">Red-bellied piranha</name>
    <dbReference type="NCBI Taxonomy" id="42514"/>
    <lineage>
        <taxon>Eukaryota</taxon>
        <taxon>Metazoa</taxon>
        <taxon>Chordata</taxon>
        <taxon>Craniata</taxon>
        <taxon>Vertebrata</taxon>
        <taxon>Euteleostomi</taxon>
        <taxon>Actinopterygii</taxon>
        <taxon>Neopterygii</taxon>
        <taxon>Teleostei</taxon>
        <taxon>Ostariophysi</taxon>
        <taxon>Characiformes</taxon>
        <taxon>Characoidei</taxon>
        <taxon>Pygocentrus</taxon>
    </lineage>
</organism>
<dbReference type="InterPro" id="IPR015615">
    <property type="entry name" value="TGF-beta-rel"/>
</dbReference>
<dbReference type="CDD" id="cd13765">
    <property type="entry name" value="TGF_beta_ADMP"/>
    <property type="match status" value="1"/>
</dbReference>
<dbReference type="Proteomes" id="UP001501920">
    <property type="component" value="Chromosome 13"/>
</dbReference>
<evidence type="ECO:0000256" key="9">
    <source>
        <dbReference type="SAM" id="SignalP"/>
    </source>
</evidence>
<evidence type="ECO:0000256" key="8">
    <source>
        <dbReference type="RuleBase" id="RU000354"/>
    </source>
</evidence>
<keyword evidence="4 9" id="KW-0732">Signal</keyword>
<evidence type="ECO:0000256" key="4">
    <source>
        <dbReference type="ARBA" id="ARBA00022729"/>
    </source>
</evidence>
<reference evidence="11" key="3">
    <citation type="submission" date="2025-09" db="UniProtKB">
        <authorList>
            <consortium name="Ensembl"/>
        </authorList>
    </citation>
    <scope>IDENTIFICATION</scope>
</reference>
<dbReference type="GO" id="GO:0072359">
    <property type="term" value="P:circulatory system development"/>
    <property type="evidence" value="ECO:0007669"/>
    <property type="project" value="UniProtKB-ARBA"/>
</dbReference>
<dbReference type="PANTHER" id="PTHR11848">
    <property type="entry name" value="TGF-BETA FAMILY"/>
    <property type="match status" value="1"/>
</dbReference>
<dbReference type="GeneTree" id="ENSGT00940000167859"/>
<evidence type="ECO:0000256" key="2">
    <source>
        <dbReference type="ARBA" id="ARBA00006656"/>
    </source>
</evidence>
<evidence type="ECO:0000256" key="6">
    <source>
        <dbReference type="ARBA" id="ARBA00023157"/>
    </source>
</evidence>
<name>A0A3B4D2E2_PYGNA</name>
<feature type="signal peptide" evidence="9">
    <location>
        <begin position="1"/>
        <end position="23"/>
    </location>
</feature>
<dbReference type="SUPFAM" id="SSF57501">
    <property type="entry name" value="Cystine-knot cytokines"/>
    <property type="match status" value="1"/>
</dbReference>
<dbReference type="Gene3D" id="2.60.120.970">
    <property type="match status" value="1"/>
</dbReference>
<dbReference type="Pfam" id="PF00019">
    <property type="entry name" value="TGF_beta"/>
    <property type="match status" value="1"/>
</dbReference>
<dbReference type="RefSeq" id="XP_017569812.1">
    <property type="nucleotide sequence ID" value="XM_017714323.2"/>
</dbReference>
<evidence type="ECO:0000256" key="7">
    <source>
        <dbReference type="ARBA" id="ARBA00023180"/>
    </source>
</evidence>
<dbReference type="GO" id="GO:0008083">
    <property type="term" value="F:growth factor activity"/>
    <property type="evidence" value="ECO:0007669"/>
    <property type="project" value="UniProtKB-KW"/>
</dbReference>
<dbReference type="Pfam" id="PF00688">
    <property type="entry name" value="TGFb_propeptide"/>
    <property type="match status" value="1"/>
</dbReference>
<evidence type="ECO:0000256" key="5">
    <source>
        <dbReference type="ARBA" id="ARBA00023030"/>
    </source>
</evidence>
<feature type="chain" id="PRO_5017462049" description="TGF-beta family profile domain-containing protein" evidence="9">
    <location>
        <begin position="24"/>
        <end position="371"/>
    </location>
</feature>
<reference evidence="11 12" key="1">
    <citation type="submission" date="2020-10" db="EMBL/GenBank/DDBJ databases">
        <title>Pygocentrus nattereri (red-bellied piranha) genome, fPygNat1, primary haplotype.</title>
        <authorList>
            <person name="Myers G."/>
            <person name="Meyer A."/>
            <person name="Karagic N."/>
            <person name="Pippel M."/>
            <person name="Winkler S."/>
            <person name="Tracey A."/>
            <person name="Wood J."/>
            <person name="Formenti G."/>
            <person name="Howe K."/>
            <person name="Fedrigo O."/>
            <person name="Jarvis E.D."/>
        </authorList>
    </citation>
    <scope>NUCLEOTIDE SEQUENCE [LARGE SCALE GENOMIC DNA]</scope>
</reference>
<keyword evidence="7" id="KW-0325">Glycoprotein</keyword>
<dbReference type="STRING" id="42514.ENSPNAP00000017039"/>
<keyword evidence="5 8" id="KW-0339">Growth factor</keyword>
<dbReference type="InterPro" id="IPR017948">
    <property type="entry name" value="TGFb_CS"/>
</dbReference>
<dbReference type="OMA" id="FGRDERM"/>
<evidence type="ECO:0000256" key="3">
    <source>
        <dbReference type="ARBA" id="ARBA00022525"/>
    </source>
</evidence>
<dbReference type="Ensembl" id="ENSPNAT00000025696.2">
    <property type="protein sequence ID" value="ENSPNAP00000017039.1"/>
    <property type="gene ID" value="ENSPNAG00000023241.2"/>
</dbReference>
<comment type="subcellular location">
    <subcellularLocation>
        <location evidence="1">Secreted</location>
    </subcellularLocation>
</comment>
<dbReference type="InterPro" id="IPR001839">
    <property type="entry name" value="TGF-b_C"/>
</dbReference>
<evidence type="ECO:0000313" key="11">
    <source>
        <dbReference type="Ensembl" id="ENSPNAP00000017039.1"/>
    </source>
</evidence>
<sequence length="371" mass="41759">MTLLTISILAVFALRFFHNAASGEVEAHMFTDREASKKLSWNELLRLKELQRSKVPQFMKELYAAMVDSGGTIQEQNKLDGNVVRSYAAHSNGAFHFFNLTSFSRGEKVIKAELRWFRRTQPFWMGHHFYKADLYEMLDGRVKPWRGNLITSRLLPMNTTGWEVFNITNTATKWILNSSTNNGILVVSTLPSGQWFETTVSTGGLTKSEENDAYLVIYSDDGRRGSAKGQKSASPLDLVLESKLSQQTAGRIRRSTARFSPDHEQFVTCQRAPLYVDFARIGWSGWIISPKGYNAYHCVGSCPFPLGGTLRATNHAIVQSIVDALKLSNKIEQPCCVPDILHPISLLYFDDEENVVLKQYDDMVAGNCGCH</sequence>
<dbReference type="SMART" id="SM00204">
    <property type="entry name" value="TGFB"/>
    <property type="match status" value="1"/>
</dbReference>
<dbReference type="GO" id="GO:0005615">
    <property type="term" value="C:extracellular space"/>
    <property type="evidence" value="ECO:0007669"/>
    <property type="project" value="TreeGrafter"/>
</dbReference>
<dbReference type="PROSITE" id="PS00250">
    <property type="entry name" value="TGF_BETA_1"/>
    <property type="match status" value="1"/>
</dbReference>
<keyword evidence="12" id="KW-1185">Reference proteome</keyword>
<dbReference type="PANTHER" id="PTHR11848:SF277">
    <property type="entry name" value="TGF-BETA FAMILY PROFILE DOMAIN-CONTAINING PROTEIN"/>
    <property type="match status" value="1"/>
</dbReference>
<dbReference type="AlphaFoldDB" id="A0A3B4D2E2"/>
<dbReference type="GO" id="GO:0005125">
    <property type="term" value="F:cytokine activity"/>
    <property type="evidence" value="ECO:0007669"/>
    <property type="project" value="TreeGrafter"/>
</dbReference>
<dbReference type="OrthoDB" id="5987191at2759"/>
<proteinExistence type="inferred from homology"/>
<keyword evidence="6" id="KW-1015">Disulfide bond</keyword>
<dbReference type="InterPro" id="IPR029034">
    <property type="entry name" value="Cystine-knot_cytokine"/>
</dbReference>
<comment type="similarity">
    <text evidence="2 8">Belongs to the TGF-beta family.</text>
</comment>
<dbReference type="Gene3D" id="2.10.90.10">
    <property type="entry name" value="Cystine-knot cytokines"/>
    <property type="match status" value="1"/>
</dbReference>
<evidence type="ECO:0000256" key="1">
    <source>
        <dbReference type="ARBA" id="ARBA00004613"/>
    </source>
</evidence>
<dbReference type="GeneID" id="108437308"/>
<evidence type="ECO:0000259" key="10">
    <source>
        <dbReference type="PROSITE" id="PS51362"/>
    </source>
</evidence>
<dbReference type="FunFam" id="2.10.90.10:FF:000001">
    <property type="entry name" value="Bone morphogenetic protein 4"/>
    <property type="match status" value="1"/>
</dbReference>
<feature type="domain" description="TGF-beta family profile" evidence="10">
    <location>
        <begin position="251"/>
        <end position="371"/>
    </location>
</feature>
<keyword evidence="3" id="KW-0964">Secreted</keyword>
<dbReference type="InterPro" id="IPR001111">
    <property type="entry name" value="TGF-b_propeptide"/>
</dbReference>
<accession>A0A3B4D2E2</accession>
<dbReference type="GO" id="GO:0035239">
    <property type="term" value="P:tube morphogenesis"/>
    <property type="evidence" value="ECO:0007669"/>
    <property type="project" value="UniProtKB-ARBA"/>
</dbReference>
<reference evidence="11" key="2">
    <citation type="submission" date="2025-08" db="UniProtKB">
        <authorList>
            <consortium name="Ensembl"/>
        </authorList>
    </citation>
    <scope>IDENTIFICATION</scope>
</reference>
<dbReference type="PROSITE" id="PS51362">
    <property type="entry name" value="TGF_BETA_2"/>
    <property type="match status" value="1"/>
</dbReference>
<evidence type="ECO:0000313" key="12">
    <source>
        <dbReference type="Proteomes" id="UP001501920"/>
    </source>
</evidence>